<proteinExistence type="predicted"/>
<reference evidence="3" key="1">
    <citation type="submission" date="2022-11" db="UniProtKB">
        <authorList>
            <consortium name="WormBaseParasite"/>
        </authorList>
    </citation>
    <scope>IDENTIFICATION</scope>
</reference>
<organism evidence="2 3">
    <name type="scientific">Romanomermis culicivorax</name>
    <name type="common">Nematode worm</name>
    <dbReference type="NCBI Taxonomy" id="13658"/>
    <lineage>
        <taxon>Eukaryota</taxon>
        <taxon>Metazoa</taxon>
        <taxon>Ecdysozoa</taxon>
        <taxon>Nematoda</taxon>
        <taxon>Enoplea</taxon>
        <taxon>Dorylaimia</taxon>
        <taxon>Mermithida</taxon>
        <taxon>Mermithoidea</taxon>
        <taxon>Mermithidae</taxon>
        <taxon>Romanomermis</taxon>
    </lineage>
</organism>
<evidence type="ECO:0000256" key="1">
    <source>
        <dbReference type="SAM" id="MobiDB-lite"/>
    </source>
</evidence>
<accession>A0A915L7B6</accession>
<protein>
    <submittedName>
        <fullName evidence="3">Uncharacterized protein</fullName>
    </submittedName>
</protein>
<dbReference type="WBParaSite" id="nRc.2.0.1.t46929-RA">
    <property type="protein sequence ID" value="nRc.2.0.1.t46929-RA"/>
    <property type="gene ID" value="nRc.2.0.1.g46929"/>
</dbReference>
<dbReference type="AlphaFoldDB" id="A0A915L7B6"/>
<feature type="compositionally biased region" description="Acidic residues" evidence="1">
    <location>
        <begin position="95"/>
        <end position="105"/>
    </location>
</feature>
<feature type="region of interest" description="Disordered" evidence="1">
    <location>
        <begin position="94"/>
        <end position="147"/>
    </location>
</feature>
<evidence type="ECO:0000313" key="2">
    <source>
        <dbReference type="Proteomes" id="UP000887565"/>
    </source>
</evidence>
<sequence>MNREGINVPQENNVIDMNSRIQVWSRTWPKTRQNLHVECASSGNEKKASRIWWSRKITDNLGITTDGSLYESYFCENMITLKHLAKLYYNSAETSSDEDDDEDYNDNDRLDLGNNSNKSPTLGMRRSDVSAKSSRRPTPDKTPIVQPNWADFPIIKSTIVSPTIIVSSGDMFK</sequence>
<evidence type="ECO:0000313" key="3">
    <source>
        <dbReference type="WBParaSite" id="nRc.2.0.1.t46929-RA"/>
    </source>
</evidence>
<keyword evidence="2" id="KW-1185">Reference proteome</keyword>
<name>A0A915L7B6_ROMCU</name>
<dbReference type="Proteomes" id="UP000887565">
    <property type="component" value="Unplaced"/>
</dbReference>